<dbReference type="EMBL" id="CAJMWX010000491">
    <property type="protein sequence ID" value="CAE6418557.1"/>
    <property type="molecule type" value="Genomic_DNA"/>
</dbReference>
<feature type="compositionally biased region" description="Polar residues" evidence="2">
    <location>
        <begin position="1"/>
        <end position="21"/>
    </location>
</feature>
<dbReference type="AlphaFoldDB" id="A0A8H2X6J4"/>
<protein>
    <submittedName>
        <fullName evidence="3">Uncharacterized protein</fullName>
    </submittedName>
</protein>
<reference evidence="3" key="1">
    <citation type="submission" date="2021-01" db="EMBL/GenBank/DDBJ databases">
        <authorList>
            <person name="Kaushik A."/>
        </authorList>
    </citation>
    <scope>NUCLEOTIDE SEQUENCE</scope>
    <source>
        <strain evidence="3">AG4-R118</strain>
    </source>
</reference>
<feature type="coiled-coil region" evidence="1">
    <location>
        <begin position="92"/>
        <end position="119"/>
    </location>
</feature>
<feature type="region of interest" description="Disordered" evidence="2">
    <location>
        <begin position="1"/>
        <end position="25"/>
    </location>
</feature>
<comment type="caution">
    <text evidence="3">The sequence shown here is derived from an EMBL/GenBank/DDBJ whole genome shotgun (WGS) entry which is preliminary data.</text>
</comment>
<proteinExistence type="predicted"/>
<keyword evidence="1" id="KW-0175">Coiled coil</keyword>
<organism evidence="3 4">
    <name type="scientific">Rhizoctonia solani</name>
    <dbReference type="NCBI Taxonomy" id="456999"/>
    <lineage>
        <taxon>Eukaryota</taxon>
        <taxon>Fungi</taxon>
        <taxon>Dikarya</taxon>
        <taxon>Basidiomycota</taxon>
        <taxon>Agaricomycotina</taxon>
        <taxon>Agaricomycetes</taxon>
        <taxon>Cantharellales</taxon>
        <taxon>Ceratobasidiaceae</taxon>
        <taxon>Rhizoctonia</taxon>
    </lineage>
</organism>
<dbReference type="Proteomes" id="UP000663888">
    <property type="component" value="Unassembled WGS sequence"/>
</dbReference>
<evidence type="ECO:0000256" key="2">
    <source>
        <dbReference type="SAM" id="MobiDB-lite"/>
    </source>
</evidence>
<name>A0A8H2X6J4_9AGAM</name>
<evidence type="ECO:0000313" key="4">
    <source>
        <dbReference type="Proteomes" id="UP000663888"/>
    </source>
</evidence>
<sequence length="219" mass="24363">MTTPTNAGSTASKAPAPTQTNLRRRPIRAATELIAKSAANIMDVPGLKDSIQAARGIVMALKPDILQEPARNDIVAQNLIDYLDEILLCAHNNDAEETYSEYLNDLQQIKAAIVVLKNKNYQTKLACQRDIGRELVRRKDETFERALLFSVEGSVHGRRADVRSTKLEEQCEHLSESFAILRGELSAVKLQLARQACPADSPQLHRCAMFGNLRLLPHH</sequence>
<accession>A0A8H2X6J4</accession>
<gene>
    <name evidence="3" type="ORF">RDB_LOCUS20069</name>
</gene>
<evidence type="ECO:0000256" key="1">
    <source>
        <dbReference type="SAM" id="Coils"/>
    </source>
</evidence>
<evidence type="ECO:0000313" key="3">
    <source>
        <dbReference type="EMBL" id="CAE6418557.1"/>
    </source>
</evidence>